<keyword evidence="2 8" id="KW-0349">Heme</keyword>
<dbReference type="SUPFAM" id="SSF48452">
    <property type="entry name" value="TPR-like"/>
    <property type="match status" value="1"/>
</dbReference>
<feature type="domain" description="Cytochrome c-type biogenesis protein H TPR" evidence="10">
    <location>
        <begin position="253"/>
        <end position="377"/>
    </location>
</feature>
<keyword evidence="7 8" id="KW-0408">Iron</keyword>
<gene>
    <name evidence="11" type="primary">nrfF</name>
    <name evidence="11" type="ORF">CUC44_04925</name>
</gene>
<evidence type="ECO:0000256" key="4">
    <source>
        <dbReference type="ARBA" id="ARBA00022729"/>
    </source>
</evidence>
<evidence type="ECO:0000256" key="6">
    <source>
        <dbReference type="ARBA" id="ARBA00022803"/>
    </source>
</evidence>
<evidence type="ECO:0000256" key="2">
    <source>
        <dbReference type="ARBA" id="ARBA00022617"/>
    </source>
</evidence>
<keyword evidence="12" id="KW-1185">Reference proteome</keyword>
<evidence type="ECO:0000259" key="10">
    <source>
        <dbReference type="Pfam" id="PF23914"/>
    </source>
</evidence>
<dbReference type="PANTHER" id="PTHR47870:SF2">
    <property type="entry name" value="FORMATE-DEPENDENT NITRITE REDUCTASE COMPLEX SUBUNIT NRFF"/>
    <property type="match status" value="1"/>
</dbReference>
<comment type="similarity">
    <text evidence="1 8">Belongs to the CcmH/CycL/Ccl2/NrfF family.</text>
</comment>
<dbReference type="InterPro" id="IPR005616">
    <property type="entry name" value="CcmH/CycL/Ccl2/NrfF_N"/>
</dbReference>
<evidence type="ECO:0000313" key="12">
    <source>
        <dbReference type="Proteomes" id="UP000232060"/>
    </source>
</evidence>
<dbReference type="OrthoDB" id="9776053at2"/>
<keyword evidence="11" id="KW-0456">Lyase</keyword>
<dbReference type="InterPro" id="IPR038297">
    <property type="entry name" value="CcmH/CycL/NrfF/Ccl2_sf"/>
</dbReference>
<comment type="function">
    <text evidence="8">Possible subunit of a heme lyase.</text>
</comment>
<dbReference type="GO" id="GO:0046872">
    <property type="term" value="F:metal ion binding"/>
    <property type="evidence" value="ECO:0007669"/>
    <property type="project" value="UniProtKB-KW"/>
</dbReference>
<evidence type="ECO:0000313" key="11">
    <source>
        <dbReference type="EMBL" id="PJC94051.1"/>
    </source>
</evidence>
<dbReference type="Proteomes" id="UP000232060">
    <property type="component" value="Unassembled WGS sequence"/>
</dbReference>
<sequence length="401" mass="44880">MNKPPLIETLCTLLITILLCGAGLAAASGVDTYEFRHPELQSRAQELARSLRCPQCQNQNLVESNSPIARDLRLEVYRWVDEGQSDEQVIARMTSRFGDFVRYDPPLKASTALLWGGPLLLLLLALRRLYLSLRHRHNPSASPSCAYQFEAQAGQYPDPRGELNRLIMAEQQANIPPHSPLYHELEQARLANATPEGELRLRARLATKMPAPSPLPWLLLGVLLVGAIALVYTNTGRYQAWQGYQQRPDPLAGLSPRDLQDKELGALHQRLQRDPQDLEGWAELGQLYLYRDEYENAWFAYQKLALLEGHASAATLAAQATVRYYQAGQRLTPEARRLLDAALVLDKGEVSALMLLASDHFLHGRYGEAITLWQGLLDGERPRINRGALIQAIQTARIMGG</sequence>
<keyword evidence="8" id="KW-0812">Transmembrane</keyword>
<evidence type="ECO:0000259" key="9">
    <source>
        <dbReference type="Pfam" id="PF03918"/>
    </source>
</evidence>
<accession>A0A2M8HC41</accession>
<name>A0A2M8HC41_9GAMM</name>
<dbReference type="InterPro" id="IPR011990">
    <property type="entry name" value="TPR-like_helical_dom_sf"/>
</dbReference>
<comment type="caution">
    <text evidence="11">The sequence shown here is derived from an EMBL/GenBank/DDBJ whole genome shotgun (WGS) entry which is preliminary data.</text>
</comment>
<keyword evidence="8" id="KW-1133">Transmembrane helix</keyword>
<dbReference type="PANTHER" id="PTHR47870">
    <property type="entry name" value="CYTOCHROME C-TYPE BIOGENESIS PROTEIN CCMH"/>
    <property type="match status" value="1"/>
</dbReference>
<dbReference type="RefSeq" id="WP_100858880.1">
    <property type="nucleotide sequence ID" value="NZ_PGCP01000005.1"/>
</dbReference>
<dbReference type="NCBIfam" id="TIGR03147">
    <property type="entry name" value="cyt_nit_nrfF"/>
    <property type="match status" value="1"/>
</dbReference>
<dbReference type="InterPro" id="IPR051263">
    <property type="entry name" value="C-type_cytochrome_biogenesis"/>
</dbReference>
<dbReference type="Gene3D" id="1.10.8.640">
    <property type="entry name" value="Cytochrome C biogenesis protein"/>
    <property type="match status" value="1"/>
</dbReference>
<evidence type="ECO:0000256" key="5">
    <source>
        <dbReference type="ARBA" id="ARBA00022737"/>
    </source>
</evidence>
<proteinExistence type="inferred from homology"/>
<dbReference type="InterPro" id="IPR017565">
    <property type="entry name" value="For-dep_Cytc_NO2Rdtase_NrfF"/>
</dbReference>
<dbReference type="InterPro" id="IPR056413">
    <property type="entry name" value="TPR_CcmH_CycH"/>
</dbReference>
<dbReference type="Pfam" id="PF23914">
    <property type="entry name" value="TPR_CcmH_CycH"/>
    <property type="match status" value="1"/>
</dbReference>
<feature type="domain" description="CcmH/CycL/Ccl2/NrfF N-terminal" evidence="9">
    <location>
        <begin position="18"/>
        <end position="143"/>
    </location>
</feature>
<reference evidence="11 12" key="1">
    <citation type="submission" date="2017-11" db="EMBL/GenBank/DDBJ databases">
        <title>Draft genome sequence of environmental isolate Aeromonas lusitania sp. nov. MDC 2473.</title>
        <authorList>
            <person name="Colston S.M."/>
            <person name="Navarro A."/>
            <person name="Martinez-Murcia A.J."/>
            <person name="Graf J."/>
        </authorList>
    </citation>
    <scope>NUCLEOTIDE SEQUENCE [LARGE SCALE GENOMIC DNA]</scope>
    <source>
        <strain evidence="11 12">MDC 2473</strain>
    </source>
</reference>
<feature type="transmembrane region" description="Helical" evidence="8">
    <location>
        <begin position="214"/>
        <end position="232"/>
    </location>
</feature>
<keyword evidence="4 8" id="KW-0732">Signal</keyword>
<evidence type="ECO:0000256" key="1">
    <source>
        <dbReference type="ARBA" id="ARBA00010342"/>
    </source>
</evidence>
<organism evidence="11 12">
    <name type="scientific">Aeromonas lusitana</name>
    <dbReference type="NCBI Taxonomy" id="931529"/>
    <lineage>
        <taxon>Bacteria</taxon>
        <taxon>Pseudomonadati</taxon>
        <taxon>Pseudomonadota</taxon>
        <taxon>Gammaproteobacteria</taxon>
        <taxon>Aeromonadales</taxon>
        <taxon>Aeromonadaceae</taxon>
        <taxon>Aeromonas</taxon>
    </lineage>
</organism>
<keyword evidence="5" id="KW-0677">Repeat</keyword>
<dbReference type="FunFam" id="1.10.8.640:FF:000001">
    <property type="entry name" value="Cytochrome c-type biogenesis protein"/>
    <property type="match status" value="1"/>
</dbReference>
<evidence type="ECO:0000256" key="3">
    <source>
        <dbReference type="ARBA" id="ARBA00022723"/>
    </source>
</evidence>
<dbReference type="GO" id="GO:0005886">
    <property type="term" value="C:plasma membrane"/>
    <property type="evidence" value="ECO:0007669"/>
    <property type="project" value="TreeGrafter"/>
</dbReference>
<keyword evidence="8" id="KW-0472">Membrane</keyword>
<evidence type="ECO:0000256" key="7">
    <source>
        <dbReference type="ARBA" id="ARBA00023004"/>
    </source>
</evidence>
<dbReference type="GO" id="GO:0016829">
    <property type="term" value="F:lyase activity"/>
    <property type="evidence" value="ECO:0007669"/>
    <property type="project" value="UniProtKB-KW"/>
</dbReference>
<dbReference type="CDD" id="cd16378">
    <property type="entry name" value="CcmH_N"/>
    <property type="match status" value="1"/>
</dbReference>
<evidence type="ECO:0000256" key="8">
    <source>
        <dbReference type="RuleBase" id="RU364112"/>
    </source>
</evidence>
<dbReference type="GO" id="GO:0017004">
    <property type="term" value="P:cytochrome complex assembly"/>
    <property type="evidence" value="ECO:0007669"/>
    <property type="project" value="UniProtKB-ARBA"/>
</dbReference>
<dbReference type="AlphaFoldDB" id="A0A2M8HC41"/>
<feature type="transmembrane region" description="Helical" evidence="8">
    <location>
        <begin position="112"/>
        <end position="130"/>
    </location>
</feature>
<dbReference type="Pfam" id="PF03918">
    <property type="entry name" value="CcmH"/>
    <property type="match status" value="1"/>
</dbReference>
<dbReference type="Gene3D" id="1.25.40.10">
    <property type="entry name" value="Tetratricopeptide repeat domain"/>
    <property type="match status" value="1"/>
</dbReference>
<protein>
    <recommendedName>
        <fullName evidence="8">Formate-dependent nitrite reductase complex subunit</fullName>
    </recommendedName>
</protein>
<keyword evidence="3 8" id="KW-0479">Metal-binding</keyword>
<dbReference type="EMBL" id="PGCP01000005">
    <property type="protein sequence ID" value="PJC94051.1"/>
    <property type="molecule type" value="Genomic_DNA"/>
</dbReference>
<keyword evidence="6" id="KW-0802">TPR repeat</keyword>